<reference evidence="2 3" key="1">
    <citation type="journal article" date="2011" name="J. Bacteriol.">
        <title>Genome sequence of the algicidal bacterium Kordia algicida OT-1.</title>
        <authorList>
            <person name="Lee H.S."/>
            <person name="Kang S.G."/>
            <person name="Kwon K.K."/>
            <person name="Lee J.H."/>
            <person name="Kim S.J."/>
        </authorList>
    </citation>
    <scope>NUCLEOTIDE SEQUENCE [LARGE SCALE GENOMIC DNA]</scope>
    <source>
        <strain evidence="2 3">OT-1</strain>
    </source>
</reference>
<keyword evidence="3" id="KW-1185">Reference proteome</keyword>
<dbReference type="InterPro" id="IPR018637">
    <property type="entry name" value="DUF2059"/>
</dbReference>
<dbReference type="eggNOG" id="COG3184">
    <property type="taxonomic scope" value="Bacteria"/>
</dbReference>
<proteinExistence type="predicted"/>
<evidence type="ECO:0000313" key="2">
    <source>
        <dbReference type="EMBL" id="EDP97930.1"/>
    </source>
</evidence>
<protein>
    <submittedName>
        <fullName evidence="2">Excinuclease ABC subunit B</fullName>
    </submittedName>
</protein>
<sequence>MTCKNLTSFHQLQEDAYFFGILFEKRYPCKAYQFYFIDMKKILIAAILFVSVYTSTAQTDPYVDNVKHYLTINGTQQQYEGAIDAMFDMLKKQFKSYDIPETVWKELQSDKKAQVEDVKAILVSAYKAYFTLNDIKKMTVFYESAAAKQMLADASKLTSKQREQIGNFYDSETGQKMIASKDGLAEIEGEISMQWSGELYKNVLRKLAEKGYSLN</sequence>
<dbReference type="HOGENOM" id="CLU_107918_0_0_10"/>
<accession>A9DIL9</accession>
<gene>
    <name evidence="2" type="ORF">KAOT1_11972</name>
</gene>
<name>A9DIL9_9FLAO</name>
<organism evidence="2 3">
    <name type="scientific">Kordia algicida OT-1</name>
    <dbReference type="NCBI Taxonomy" id="391587"/>
    <lineage>
        <taxon>Bacteria</taxon>
        <taxon>Pseudomonadati</taxon>
        <taxon>Bacteroidota</taxon>
        <taxon>Flavobacteriia</taxon>
        <taxon>Flavobacteriales</taxon>
        <taxon>Flavobacteriaceae</taxon>
        <taxon>Kordia</taxon>
    </lineage>
</organism>
<dbReference type="AlphaFoldDB" id="A9DIL9"/>
<feature type="domain" description="DUF2059" evidence="1">
    <location>
        <begin position="117"/>
        <end position="159"/>
    </location>
</feature>
<evidence type="ECO:0000259" key="1">
    <source>
        <dbReference type="Pfam" id="PF09832"/>
    </source>
</evidence>
<comment type="caution">
    <text evidence="2">The sequence shown here is derived from an EMBL/GenBank/DDBJ whole genome shotgun (WGS) entry which is preliminary data.</text>
</comment>
<evidence type="ECO:0000313" key="3">
    <source>
        <dbReference type="Proteomes" id="UP000002945"/>
    </source>
</evidence>
<dbReference type="Pfam" id="PF09832">
    <property type="entry name" value="DUF2059"/>
    <property type="match status" value="1"/>
</dbReference>
<dbReference type="Proteomes" id="UP000002945">
    <property type="component" value="Unassembled WGS sequence"/>
</dbReference>
<dbReference type="EMBL" id="ABIB01000001">
    <property type="protein sequence ID" value="EDP97930.1"/>
    <property type="molecule type" value="Genomic_DNA"/>
</dbReference>